<dbReference type="SUPFAM" id="SSF51569">
    <property type="entry name" value="Aldolase"/>
    <property type="match status" value="1"/>
</dbReference>
<dbReference type="EMBL" id="AWVH01000026">
    <property type="protein sequence ID" value="ERJ93301.1"/>
    <property type="molecule type" value="Genomic_DNA"/>
</dbReference>
<sequence>MKEAMDMNVLSELEKRAVVAVLEIESAENAVPTAKALAAGGVTAIELALRTDAAEPSIALIKKEVPEMMIGIGTIILSGQAKRVKKAGASFGVAPGLNANIVKEAIACGLPFAPGVATASEIEQAYALGCKLLKLFPAGPLGGIPYLKSVLTPYKHLGLKYFPLGGVTEDTLADYAAVPQVAAIGGSWIATRDLISSKNWAEIERRSKKACEIWKGARS</sequence>
<dbReference type="Pfam" id="PF01081">
    <property type="entry name" value="Aldolase"/>
    <property type="match status" value="1"/>
</dbReference>
<keyword evidence="5" id="KW-0119">Carbohydrate metabolism</keyword>
<evidence type="ECO:0000256" key="2">
    <source>
        <dbReference type="ARBA" id="ARBA00006906"/>
    </source>
</evidence>
<dbReference type="CDD" id="cd00452">
    <property type="entry name" value="KDPG_aldolase"/>
    <property type="match status" value="1"/>
</dbReference>
<dbReference type="Gene3D" id="3.20.20.70">
    <property type="entry name" value="Aldolase class I"/>
    <property type="match status" value="1"/>
</dbReference>
<evidence type="ECO:0000256" key="3">
    <source>
        <dbReference type="ARBA" id="ARBA00011233"/>
    </source>
</evidence>
<evidence type="ECO:0000256" key="4">
    <source>
        <dbReference type="ARBA" id="ARBA00023239"/>
    </source>
</evidence>
<dbReference type="Proteomes" id="UP000016649">
    <property type="component" value="Unassembled WGS sequence"/>
</dbReference>
<dbReference type="InterPro" id="IPR013785">
    <property type="entry name" value="Aldolase_TIM"/>
</dbReference>
<comment type="subunit">
    <text evidence="3">Homotrimer.</text>
</comment>
<dbReference type="PANTHER" id="PTHR30246">
    <property type="entry name" value="2-KETO-3-DEOXY-6-PHOSPHOGLUCONATE ALDOLASE"/>
    <property type="match status" value="1"/>
</dbReference>
<dbReference type="InterPro" id="IPR000887">
    <property type="entry name" value="Aldlse_KDPG_KHG"/>
</dbReference>
<organism evidence="6 7">
    <name type="scientific">Treponema lecithinolyticum ATCC 700332</name>
    <dbReference type="NCBI Taxonomy" id="1321815"/>
    <lineage>
        <taxon>Bacteria</taxon>
        <taxon>Pseudomonadati</taxon>
        <taxon>Spirochaetota</taxon>
        <taxon>Spirochaetia</taxon>
        <taxon>Spirochaetales</taxon>
        <taxon>Treponemataceae</taxon>
        <taxon>Treponema</taxon>
    </lineage>
</organism>
<accession>A0ABN0NZ17</accession>
<protein>
    <submittedName>
        <fullName evidence="6">KHG/KDPG aldolase</fullName>
    </submittedName>
</protein>
<name>A0ABN0NZ17_TRELE</name>
<evidence type="ECO:0000313" key="7">
    <source>
        <dbReference type="Proteomes" id="UP000016649"/>
    </source>
</evidence>
<comment type="pathway">
    <text evidence="1">Carbohydrate acid metabolism.</text>
</comment>
<proteinExistence type="inferred from homology"/>
<evidence type="ECO:0000256" key="1">
    <source>
        <dbReference type="ARBA" id="ARBA00004761"/>
    </source>
</evidence>
<dbReference type="PROSITE" id="PS00160">
    <property type="entry name" value="ALDOLASE_KDPG_KHG_2"/>
    <property type="match status" value="1"/>
</dbReference>
<reference evidence="6 7" key="1">
    <citation type="submission" date="2013-08" db="EMBL/GenBank/DDBJ databases">
        <authorList>
            <person name="Weinstock G."/>
            <person name="Sodergren E."/>
            <person name="Wylie T."/>
            <person name="Fulton L."/>
            <person name="Fulton R."/>
            <person name="Fronick C."/>
            <person name="O'Laughlin M."/>
            <person name="Godfrey J."/>
            <person name="Miner T."/>
            <person name="Herter B."/>
            <person name="Appelbaum E."/>
            <person name="Cordes M."/>
            <person name="Lek S."/>
            <person name="Wollam A."/>
            <person name="Pepin K.H."/>
            <person name="Palsikar V.B."/>
            <person name="Mitreva M."/>
            <person name="Wilson R.K."/>
        </authorList>
    </citation>
    <scope>NUCLEOTIDE SEQUENCE [LARGE SCALE GENOMIC DNA]</scope>
    <source>
        <strain evidence="6 7">ATCC 700332</strain>
    </source>
</reference>
<evidence type="ECO:0000313" key="6">
    <source>
        <dbReference type="EMBL" id="ERJ93301.1"/>
    </source>
</evidence>
<dbReference type="NCBIfam" id="TIGR01182">
    <property type="entry name" value="eda"/>
    <property type="match status" value="1"/>
</dbReference>
<keyword evidence="7" id="KW-1185">Reference proteome</keyword>
<dbReference type="InterPro" id="IPR031338">
    <property type="entry name" value="KDPG/KHG_AS_2"/>
</dbReference>
<dbReference type="PANTHER" id="PTHR30246:SF1">
    <property type="entry name" value="2-DEHYDRO-3-DEOXY-6-PHOSPHOGALACTONATE ALDOLASE-RELATED"/>
    <property type="match status" value="1"/>
</dbReference>
<comment type="similarity">
    <text evidence="2">Belongs to the KHG/KDPG aldolase family.</text>
</comment>
<comment type="caution">
    <text evidence="6">The sequence shown here is derived from an EMBL/GenBank/DDBJ whole genome shotgun (WGS) entry which is preliminary data.</text>
</comment>
<keyword evidence="4" id="KW-0456">Lyase</keyword>
<evidence type="ECO:0000256" key="5">
    <source>
        <dbReference type="ARBA" id="ARBA00023277"/>
    </source>
</evidence>
<dbReference type="RefSeq" id="WP_021687188.1">
    <property type="nucleotide sequence ID" value="NZ_KI260564.1"/>
</dbReference>
<gene>
    <name evidence="6" type="ORF">HMPREF9193_00974</name>
</gene>